<dbReference type="EMBL" id="UINC01153914">
    <property type="protein sequence ID" value="SVD48887.1"/>
    <property type="molecule type" value="Genomic_DNA"/>
</dbReference>
<reference evidence="1" key="1">
    <citation type="submission" date="2018-05" db="EMBL/GenBank/DDBJ databases">
        <authorList>
            <person name="Lanie J.A."/>
            <person name="Ng W.-L."/>
            <person name="Kazmierczak K.M."/>
            <person name="Andrzejewski T.M."/>
            <person name="Davidsen T.M."/>
            <person name="Wayne K.J."/>
            <person name="Tettelin H."/>
            <person name="Glass J.I."/>
            <person name="Rusch D."/>
            <person name="Podicherti R."/>
            <person name="Tsui H.-C.T."/>
            <person name="Winkler M.E."/>
        </authorList>
    </citation>
    <scope>NUCLEOTIDE SEQUENCE</scope>
</reference>
<organism evidence="1">
    <name type="scientific">marine metagenome</name>
    <dbReference type="NCBI Taxonomy" id="408172"/>
    <lineage>
        <taxon>unclassified sequences</taxon>
        <taxon>metagenomes</taxon>
        <taxon>ecological metagenomes</taxon>
    </lineage>
</organism>
<gene>
    <name evidence="1" type="ORF">METZ01_LOCUS401741</name>
</gene>
<name>A0A382VQT5_9ZZZZ</name>
<dbReference type="Gene3D" id="2.60.40.10">
    <property type="entry name" value="Immunoglobulins"/>
    <property type="match status" value="1"/>
</dbReference>
<feature type="non-terminal residue" evidence="1">
    <location>
        <position position="1"/>
    </location>
</feature>
<accession>A0A382VQT5</accession>
<proteinExistence type="predicted"/>
<dbReference type="AlphaFoldDB" id="A0A382VQT5"/>
<protein>
    <recommendedName>
        <fullName evidence="2">Fibronectin type-III domain-containing protein</fullName>
    </recommendedName>
</protein>
<dbReference type="InterPro" id="IPR013783">
    <property type="entry name" value="Ig-like_fold"/>
</dbReference>
<evidence type="ECO:0000313" key="1">
    <source>
        <dbReference type="EMBL" id="SVD48887.1"/>
    </source>
</evidence>
<sequence length="167" mass="18858">SDLLCSTCKIDNLALLSEGTYIDSSSVVIGNPNENTFYYMVQVSVGNFTRNSFIHNYTGFSPVEPITGLTVSTDKIEFITITWNPISIADNLFQYEIRRFKGDPEQGNDTLLVAIIPNITSNLGINHFMDRGDEFMDGTTYYYSIRVVDINNGKQDSDFIEGFSYPW</sequence>
<evidence type="ECO:0008006" key="2">
    <source>
        <dbReference type="Google" id="ProtNLM"/>
    </source>
</evidence>